<dbReference type="VEuPathDB" id="FungiDB:H257_09516"/>
<dbReference type="Pfam" id="PF05822">
    <property type="entry name" value="UMPH-1"/>
    <property type="match status" value="1"/>
</dbReference>
<organism evidence="9 10">
    <name type="scientific">Aphanomyces astaci</name>
    <name type="common">Crayfish plague agent</name>
    <dbReference type="NCBI Taxonomy" id="112090"/>
    <lineage>
        <taxon>Eukaryota</taxon>
        <taxon>Sar</taxon>
        <taxon>Stramenopiles</taxon>
        <taxon>Oomycota</taxon>
        <taxon>Saprolegniomycetes</taxon>
        <taxon>Saprolegniales</taxon>
        <taxon>Verrucalvaceae</taxon>
        <taxon>Aphanomyces</taxon>
    </lineage>
</organism>
<sequence>MLRSLVRGPAASLFPAAAMASYYATSHGNATTRNESSVGFVRQPARAIIANPDAFAAKLGRMAADGPSQLLVIADFDYTLTPYHTPTGEHAHSCHGIISGSGFLGHEFQAKANALFQQFYPIEISPLLTQDEKEPHMVQWWERSHKIMVDYGLHAHHIKDAVANADITFRDGFQPLFASLAKANVPTLIFSAGLADVIQAVMNKNWGASFWTPNVHVISNVMEFDPTTGRLLGFQEKVGDVNMTQGLDGKEVLRIGFLNAHIEERMAEYLTLYDVVIVNDGTLHFAHLVVDLISRQSDDVAVP</sequence>
<gene>
    <name evidence="9" type="ORF">DYB35_006109</name>
</gene>
<comment type="similarity">
    <text evidence="2">Belongs to the pyrimidine 5'-nucleotidase family.</text>
</comment>
<keyword evidence="8" id="KW-0546">Nucleotide metabolism</keyword>
<dbReference type="FunFam" id="1.10.150.340:FF:000001">
    <property type="entry name" value="Cytosolic 5-nucleotidase 3-like"/>
    <property type="match status" value="1"/>
</dbReference>
<dbReference type="PANTHER" id="PTHR13045:SF0">
    <property type="entry name" value="7-METHYLGUANOSINE PHOSPHATE-SPECIFIC 5'-NUCLEOTIDASE"/>
    <property type="match status" value="1"/>
</dbReference>
<dbReference type="GO" id="GO:0008253">
    <property type="term" value="F:5'-nucleotidase activity"/>
    <property type="evidence" value="ECO:0007669"/>
    <property type="project" value="UniProtKB-EC"/>
</dbReference>
<keyword evidence="6" id="KW-0378">Hydrolase</keyword>
<evidence type="ECO:0000256" key="2">
    <source>
        <dbReference type="ARBA" id="ARBA00008389"/>
    </source>
</evidence>
<keyword evidence="5" id="KW-0547">Nucleotide-binding</keyword>
<evidence type="ECO:0000313" key="10">
    <source>
        <dbReference type="Proteomes" id="UP000285712"/>
    </source>
</evidence>
<comment type="catalytic activity">
    <reaction evidence="1">
        <text>a ribonucleoside 5'-phosphate + H2O = a ribonucleoside + phosphate</text>
        <dbReference type="Rhea" id="RHEA:12484"/>
        <dbReference type="ChEBI" id="CHEBI:15377"/>
        <dbReference type="ChEBI" id="CHEBI:18254"/>
        <dbReference type="ChEBI" id="CHEBI:43474"/>
        <dbReference type="ChEBI" id="CHEBI:58043"/>
        <dbReference type="EC" id="3.1.3.5"/>
    </reaction>
</comment>
<evidence type="ECO:0000256" key="5">
    <source>
        <dbReference type="ARBA" id="ARBA00022741"/>
    </source>
</evidence>
<evidence type="ECO:0000256" key="3">
    <source>
        <dbReference type="ARBA" id="ARBA00012643"/>
    </source>
</evidence>
<dbReference type="AlphaFoldDB" id="A0A418D294"/>
<keyword evidence="7" id="KW-0460">Magnesium</keyword>
<keyword evidence="4" id="KW-0479">Metal-binding</keyword>
<dbReference type="Gene3D" id="1.10.150.340">
    <property type="entry name" value="Pyrimidine 5'-nucleotidase (UMPH-1), N-terminal domain"/>
    <property type="match status" value="1"/>
</dbReference>
<proteinExistence type="inferred from homology"/>
<evidence type="ECO:0000256" key="4">
    <source>
        <dbReference type="ARBA" id="ARBA00022723"/>
    </source>
</evidence>
<comment type="caution">
    <text evidence="9">The sequence shown here is derived from an EMBL/GenBank/DDBJ whole genome shotgun (WGS) entry which is preliminary data.</text>
</comment>
<dbReference type="PANTHER" id="PTHR13045">
    <property type="entry name" value="5'-NUCLEOTIDASE"/>
    <property type="match status" value="1"/>
</dbReference>
<dbReference type="InterPro" id="IPR023214">
    <property type="entry name" value="HAD_sf"/>
</dbReference>
<dbReference type="Gene3D" id="3.40.50.1000">
    <property type="entry name" value="HAD superfamily/HAD-like"/>
    <property type="match status" value="1"/>
</dbReference>
<dbReference type="Proteomes" id="UP000285712">
    <property type="component" value="Unassembled WGS sequence"/>
</dbReference>
<dbReference type="EMBL" id="QUTG01004241">
    <property type="protein sequence ID" value="RHY88792.1"/>
    <property type="molecule type" value="Genomic_DNA"/>
</dbReference>
<evidence type="ECO:0000313" key="9">
    <source>
        <dbReference type="EMBL" id="RHY88792.1"/>
    </source>
</evidence>
<evidence type="ECO:0000256" key="8">
    <source>
        <dbReference type="ARBA" id="ARBA00023080"/>
    </source>
</evidence>
<dbReference type="SUPFAM" id="SSF56784">
    <property type="entry name" value="HAD-like"/>
    <property type="match status" value="1"/>
</dbReference>
<dbReference type="InterPro" id="IPR036412">
    <property type="entry name" value="HAD-like_sf"/>
</dbReference>
<protein>
    <recommendedName>
        <fullName evidence="3">5'-nucleotidase</fullName>
        <ecNumber evidence="3">3.1.3.5</ecNumber>
    </recommendedName>
</protein>
<reference evidence="9 10" key="1">
    <citation type="submission" date="2018-08" db="EMBL/GenBank/DDBJ databases">
        <title>Aphanomyces genome sequencing and annotation.</title>
        <authorList>
            <person name="Minardi D."/>
            <person name="Oidtmann B."/>
            <person name="Van Der Giezen M."/>
            <person name="Studholme D.J."/>
        </authorList>
    </citation>
    <scope>NUCLEOTIDE SEQUENCE [LARGE SCALE GENOMIC DNA]</scope>
    <source>
        <strain evidence="9 10">Sv</strain>
    </source>
</reference>
<evidence type="ECO:0000256" key="1">
    <source>
        <dbReference type="ARBA" id="ARBA00000815"/>
    </source>
</evidence>
<dbReference type="EC" id="3.1.3.5" evidence="3"/>
<dbReference type="GO" id="GO:0000166">
    <property type="term" value="F:nucleotide binding"/>
    <property type="evidence" value="ECO:0007669"/>
    <property type="project" value="UniProtKB-KW"/>
</dbReference>
<dbReference type="InterPro" id="IPR006434">
    <property type="entry name" value="Pyrimidine_nucleotidase_eu"/>
</dbReference>
<evidence type="ECO:0000256" key="7">
    <source>
        <dbReference type="ARBA" id="ARBA00022842"/>
    </source>
</evidence>
<accession>A0A418D294</accession>
<evidence type="ECO:0000256" key="6">
    <source>
        <dbReference type="ARBA" id="ARBA00022801"/>
    </source>
</evidence>
<name>A0A418D294_APHAT</name>
<dbReference type="GO" id="GO:0009117">
    <property type="term" value="P:nucleotide metabolic process"/>
    <property type="evidence" value="ECO:0007669"/>
    <property type="project" value="UniProtKB-KW"/>
</dbReference>
<dbReference type="GO" id="GO:0000287">
    <property type="term" value="F:magnesium ion binding"/>
    <property type="evidence" value="ECO:0007669"/>
    <property type="project" value="InterPro"/>
</dbReference>
<dbReference type="GO" id="GO:0005737">
    <property type="term" value="C:cytoplasm"/>
    <property type="evidence" value="ECO:0007669"/>
    <property type="project" value="InterPro"/>
</dbReference>